<dbReference type="SUPFAM" id="SSF50993">
    <property type="entry name" value="Peptidase/esterase 'gauge' domain"/>
    <property type="match status" value="1"/>
</dbReference>
<dbReference type="Pfam" id="PF02897">
    <property type="entry name" value="Peptidase_S9_N"/>
    <property type="match status" value="1"/>
</dbReference>
<evidence type="ECO:0000313" key="4">
    <source>
        <dbReference type="EMBL" id="KAK2989707.1"/>
    </source>
</evidence>
<feature type="domain" description="Peptidase S9A N-terminal" evidence="3">
    <location>
        <begin position="12"/>
        <end position="86"/>
    </location>
</feature>
<evidence type="ECO:0000313" key="5">
    <source>
        <dbReference type="Proteomes" id="UP001187471"/>
    </source>
</evidence>
<dbReference type="Proteomes" id="UP001187471">
    <property type="component" value="Unassembled WGS sequence"/>
</dbReference>
<dbReference type="PANTHER" id="PTHR11757">
    <property type="entry name" value="PROTEASE FAMILY S9A OLIGOPEPTIDASE"/>
    <property type="match status" value="1"/>
</dbReference>
<evidence type="ECO:0000256" key="2">
    <source>
        <dbReference type="SAM" id="MobiDB-lite"/>
    </source>
</evidence>
<dbReference type="InterPro" id="IPR023302">
    <property type="entry name" value="Pept_S9A_N"/>
</dbReference>
<dbReference type="InterPro" id="IPR029058">
    <property type="entry name" value="AB_hydrolase_fold"/>
</dbReference>
<name>A0AA88RIH0_9ASTE</name>
<feature type="region of interest" description="Disordered" evidence="2">
    <location>
        <begin position="136"/>
        <end position="183"/>
    </location>
</feature>
<sequence length="234" mass="26994">MTSAGTKPSMPPPVAKKVRHEMEMFGDVRIDDYYWLRDDSRSDPEVLSYLHQENAYTDSVMSGTSWIDTFFPEPAFTLLLQEWGDPRKEEYYFYMKSYSPVDNIAARKYPVILVTAGLNEKTKKLQPLAEEAKKKSHVPTVNLIDETNDEEKEEECAEEDVPSGYEKDGHFLDDEDPPRQPPHPPLLVVFYASRHIHRQQPTLQQVVDSTIDCLHLYLQQPPPMLTIALSTYCQ</sequence>
<evidence type="ECO:0000256" key="1">
    <source>
        <dbReference type="ARBA" id="ARBA00005228"/>
    </source>
</evidence>
<dbReference type="Gene3D" id="3.40.50.1820">
    <property type="entry name" value="alpha/beta hydrolase"/>
    <property type="match status" value="2"/>
</dbReference>
<keyword evidence="5" id="KW-1185">Reference proteome</keyword>
<dbReference type="AlphaFoldDB" id="A0AA88RIH0"/>
<organism evidence="4 5">
    <name type="scientific">Escallonia rubra</name>
    <dbReference type="NCBI Taxonomy" id="112253"/>
    <lineage>
        <taxon>Eukaryota</taxon>
        <taxon>Viridiplantae</taxon>
        <taxon>Streptophyta</taxon>
        <taxon>Embryophyta</taxon>
        <taxon>Tracheophyta</taxon>
        <taxon>Spermatophyta</taxon>
        <taxon>Magnoliopsida</taxon>
        <taxon>eudicotyledons</taxon>
        <taxon>Gunneridae</taxon>
        <taxon>Pentapetalae</taxon>
        <taxon>asterids</taxon>
        <taxon>campanulids</taxon>
        <taxon>Escalloniales</taxon>
        <taxon>Escalloniaceae</taxon>
        <taxon>Escallonia</taxon>
    </lineage>
</organism>
<dbReference type="PANTHER" id="PTHR11757:SF19">
    <property type="entry name" value="PROLYL ENDOPEPTIDASE-LIKE"/>
    <property type="match status" value="1"/>
</dbReference>
<feature type="compositionally biased region" description="Acidic residues" evidence="2">
    <location>
        <begin position="146"/>
        <end position="161"/>
    </location>
</feature>
<dbReference type="GO" id="GO:0005829">
    <property type="term" value="C:cytosol"/>
    <property type="evidence" value="ECO:0007669"/>
    <property type="project" value="TreeGrafter"/>
</dbReference>
<proteinExistence type="inferred from homology"/>
<gene>
    <name evidence="4" type="ORF">RJ640_010459</name>
</gene>
<evidence type="ECO:0000259" key="3">
    <source>
        <dbReference type="Pfam" id="PF02897"/>
    </source>
</evidence>
<dbReference type="EMBL" id="JAVXUO010000711">
    <property type="protein sequence ID" value="KAK2989707.1"/>
    <property type="molecule type" value="Genomic_DNA"/>
</dbReference>
<comment type="caution">
    <text evidence="4">The sequence shown here is derived from an EMBL/GenBank/DDBJ whole genome shotgun (WGS) entry which is preliminary data.</text>
</comment>
<accession>A0AA88RIH0</accession>
<reference evidence="4" key="1">
    <citation type="submission" date="2022-12" db="EMBL/GenBank/DDBJ databases">
        <title>Draft genome assemblies for two species of Escallonia (Escalloniales).</title>
        <authorList>
            <person name="Chanderbali A."/>
            <person name="Dervinis C."/>
            <person name="Anghel I."/>
            <person name="Soltis D."/>
            <person name="Soltis P."/>
            <person name="Zapata F."/>
        </authorList>
    </citation>
    <scope>NUCLEOTIDE SEQUENCE</scope>
    <source>
        <strain evidence="4">UCBG92.1500</strain>
        <tissue evidence="4">Leaf</tissue>
    </source>
</reference>
<comment type="similarity">
    <text evidence="1">Belongs to the peptidase S9A family.</text>
</comment>
<dbReference type="InterPro" id="IPR051543">
    <property type="entry name" value="Serine_Peptidase_S9A"/>
</dbReference>
<dbReference type="GO" id="GO:0004252">
    <property type="term" value="F:serine-type endopeptidase activity"/>
    <property type="evidence" value="ECO:0007669"/>
    <property type="project" value="InterPro"/>
</dbReference>
<protein>
    <recommendedName>
        <fullName evidence="3">Peptidase S9A N-terminal domain-containing protein</fullName>
    </recommendedName>
</protein>